<evidence type="ECO:0000256" key="4">
    <source>
        <dbReference type="ARBA" id="ARBA00022630"/>
    </source>
</evidence>
<keyword evidence="9" id="KW-0444">Lipid biosynthesis</keyword>
<dbReference type="GO" id="GO:0071949">
    <property type="term" value="F:FAD binding"/>
    <property type="evidence" value="ECO:0007669"/>
    <property type="project" value="InterPro"/>
</dbReference>
<dbReference type="Pfam" id="PF02913">
    <property type="entry name" value="FAD-oxidase_C"/>
    <property type="match status" value="1"/>
</dbReference>
<evidence type="ECO:0000313" key="11">
    <source>
        <dbReference type="EMBL" id="CAE7206403.1"/>
    </source>
</evidence>
<dbReference type="Proteomes" id="UP000649617">
    <property type="component" value="Unassembled WGS sequence"/>
</dbReference>
<evidence type="ECO:0000259" key="10">
    <source>
        <dbReference type="PROSITE" id="PS51387"/>
    </source>
</evidence>
<evidence type="ECO:0000313" key="12">
    <source>
        <dbReference type="Proteomes" id="UP000649617"/>
    </source>
</evidence>
<keyword evidence="5 7" id="KW-0274">FAD</keyword>
<evidence type="ECO:0000256" key="6">
    <source>
        <dbReference type="PIRSR" id="PIRSR625650-1"/>
    </source>
</evidence>
<dbReference type="PANTHER" id="PTHR46568">
    <property type="entry name" value="ALKYLDIHYDROXYACETONEPHOSPHATE SYNTHASE, PEROXISOMAL"/>
    <property type="match status" value="1"/>
</dbReference>
<feature type="active site" description="Proton donor/acceptor" evidence="6">
    <location>
        <position position="459"/>
    </location>
</feature>
<evidence type="ECO:0000256" key="3">
    <source>
        <dbReference type="ARBA" id="ARBA00012385"/>
    </source>
</evidence>
<comment type="cofactor">
    <cofactor evidence="7 9">
        <name>FAD</name>
        <dbReference type="ChEBI" id="CHEBI:57692"/>
    </cofactor>
</comment>
<protein>
    <recommendedName>
        <fullName evidence="3 9">Alkylglycerone-phosphate synthase</fullName>
        <shortName evidence="9">Alkyl-DHAP synthase</shortName>
        <ecNumber evidence="3 9">2.5.1.26</ecNumber>
    </recommendedName>
</protein>
<dbReference type="InterPro" id="IPR016164">
    <property type="entry name" value="FAD-linked_Oxase-like_C"/>
</dbReference>
<evidence type="ECO:0000256" key="2">
    <source>
        <dbReference type="ARBA" id="ARBA00008000"/>
    </source>
</evidence>
<dbReference type="GO" id="GO:0008609">
    <property type="term" value="F:alkylglycerone-phosphate synthase activity"/>
    <property type="evidence" value="ECO:0007669"/>
    <property type="project" value="UniProtKB-EC"/>
</dbReference>
<dbReference type="AlphaFoldDB" id="A0A812JIE5"/>
<feature type="binding site" evidence="7">
    <location>
        <begin position="249"/>
        <end position="255"/>
    </location>
    <ligand>
        <name>FAD</name>
        <dbReference type="ChEBI" id="CHEBI:57692"/>
    </ligand>
</feature>
<comment type="subcellular location">
    <subcellularLocation>
        <location evidence="9">Peroxisome</location>
    </subcellularLocation>
</comment>
<dbReference type="SUPFAM" id="SSF56176">
    <property type="entry name" value="FAD-binding/transporter-associated domain-like"/>
    <property type="match status" value="1"/>
</dbReference>
<comment type="similarity">
    <text evidence="2 9">Belongs to the FAD-binding oxidoreductase/transferase type 4 family.</text>
</comment>
<keyword evidence="9" id="KW-0808">Transferase</keyword>
<proteinExistence type="inferred from homology"/>
<dbReference type="GO" id="GO:0005777">
    <property type="term" value="C:peroxisome"/>
    <property type="evidence" value="ECO:0007669"/>
    <property type="project" value="UniProtKB-SubCell"/>
</dbReference>
<comment type="subunit">
    <text evidence="9">Homodimer.</text>
</comment>
<keyword evidence="9" id="KW-0576">Peroxisome</keyword>
<dbReference type="InterPro" id="IPR006094">
    <property type="entry name" value="Oxid_FAD_bind_N"/>
</dbReference>
<dbReference type="PROSITE" id="PS51387">
    <property type="entry name" value="FAD_PCMH"/>
    <property type="match status" value="1"/>
</dbReference>
<comment type="pathway">
    <text evidence="1 9">Glycerolipid metabolism; ether lipid biosynthesis.</text>
</comment>
<accession>A0A812JIE5</accession>
<keyword evidence="4 9" id="KW-0285">Flavoprotein</keyword>
<keyword evidence="12" id="KW-1185">Reference proteome</keyword>
<dbReference type="EMBL" id="CAJNIZ010002113">
    <property type="protein sequence ID" value="CAE7206403.1"/>
    <property type="molecule type" value="Genomic_DNA"/>
</dbReference>
<feature type="binding site" evidence="7">
    <location>
        <begin position="114"/>
        <end position="120"/>
    </location>
    <ligand>
        <name>FAD</name>
        <dbReference type="ChEBI" id="CHEBI:57692"/>
    </ligand>
</feature>
<organism evidence="11 12">
    <name type="scientific">Symbiodinium pilosum</name>
    <name type="common">Dinoflagellate</name>
    <dbReference type="NCBI Taxonomy" id="2952"/>
    <lineage>
        <taxon>Eukaryota</taxon>
        <taxon>Sar</taxon>
        <taxon>Alveolata</taxon>
        <taxon>Dinophyceae</taxon>
        <taxon>Suessiales</taxon>
        <taxon>Symbiodiniaceae</taxon>
        <taxon>Symbiodinium</taxon>
    </lineage>
</organism>
<sequence length="553" mass="59529">MEAEDRWRGQTTTSGPHAGKSWWAWGRVSELRGLLQELATSFGLSSANLDQLCPPTVLEIGEQLPKPRIQLASLPDKVRSFCKDDDFERLFHSRGRDVAALLDVCSQRRIAVVPFGGGSSVVGGVEPVSADDGFSGCVALDLAKMDQVLEFDEMSQCVRVQAGMYGPALEDSLRQRGLTLRYYPQSFEFSTVGGWIATKGGGHFATGPTHIDDLVQSLRVVSPNGTTETRRVPASGAGPSELRLYAGSEGTLGVITESWLKVRPRPQTRASATVVFQAKGDADAAFELGAHCVRDMAQTGLQPANLRLVAGPEVVRSAGLSQQERELLAAAAVLLIGFEGSIYVRTRLQAVAEKRGGLLVSQKLAEEVSQKQDNSGERSGIAGSWGKGFMRGGYLMSAACLFPSVLVNTLETACTWASFLPLHRSVLNAARTAMKRECGVQGQVTCRFTHVYPDGPAPYYTFVVIGLAATPGEDSRVRMWQNIKRDVMQAIMDHGGTSTHHHAVGQLHLPQYRAERGALFGSTLAAMKAAHDSAGIMNPRVLGPSIEAPPSKL</sequence>
<dbReference type="Gene3D" id="3.30.300.330">
    <property type="match status" value="1"/>
</dbReference>
<dbReference type="GO" id="GO:0008610">
    <property type="term" value="P:lipid biosynthetic process"/>
    <property type="evidence" value="ECO:0007669"/>
    <property type="project" value="InterPro"/>
</dbReference>
<evidence type="ECO:0000256" key="9">
    <source>
        <dbReference type="RuleBase" id="RU363113"/>
    </source>
</evidence>
<feature type="site" description="Important for enzyme activity" evidence="8">
    <location>
        <position position="307"/>
    </location>
</feature>
<dbReference type="InterPro" id="IPR025650">
    <property type="entry name" value="Alkyl-DHAP_Synthase"/>
</dbReference>
<evidence type="ECO:0000256" key="8">
    <source>
        <dbReference type="PIRSR" id="PIRSR625650-4"/>
    </source>
</evidence>
<dbReference type="EC" id="2.5.1.26" evidence="3 9"/>
<dbReference type="SUPFAM" id="SSF55103">
    <property type="entry name" value="FAD-linked oxidases, C-terminal domain"/>
    <property type="match status" value="1"/>
</dbReference>
<comment type="function">
    <text evidence="9">Catalyzes the exchange of an acyl for a long-chain alkyl group and the formation of the ether bond in the biosynthesis of ether phospholipids.</text>
</comment>
<comment type="caution">
    <text evidence="11">The sequence shown here is derived from an EMBL/GenBank/DDBJ whole genome shotgun (WGS) entry which is preliminary data.</text>
</comment>
<evidence type="ECO:0000256" key="5">
    <source>
        <dbReference type="ARBA" id="ARBA00022827"/>
    </source>
</evidence>
<dbReference type="InterPro" id="IPR016166">
    <property type="entry name" value="FAD-bd_PCMH"/>
</dbReference>
<dbReference type="Pfam" id="PF01565">
    <property type="entry name" value="FAD_binding_4"/>
    <property type="match status" value="1"/>
</dbReference>
<gene>
    <name evidence="11" type="primary">eapA</name>
    <name evidence="11" type="ORF">SPIL2461_LOCUS1991</name>
</gene>
<feature type="domain" description="FAD-binding PCMH-type" evidence="10">
    <location>
        <begin position="82"/>
        <end position="265"/>
    </location>
</feature>
<evidence type="ECO:0000256" key="1">
    <source>
        <dbReference type="ARBA" id="ARBA00004670"/>
    </source>
</evidence>
<dbReference type="InterPro" id="IPR016169">
    <property type="entry name" value="FAD-bd_PCMH_sub2"/>
</dbReference>
<reference evidence="11" key="1">
    <citation type="submission" date="2021-02" db="EMBL/GenBank/DDBJ databases">
        <authorList>
            <person name="Dougan E. K."/>
            <person name="Rhodes N."/>
            <person name="Thang M."/>
            <person name="Chan C."/>
        </authorList>
    </citation>
    <scope>NUCLEOTIDE SEQUENCE</scope>
</reference>
<dbReference type="PANTHER" id="PTHR46568:SF1">
    <property type="entry name" value="ALKYLDIHYDROXYACETONEPHOSPHATE SYNTHASE, PEROXISOMAL"/>
    <property type="match status" value="1"/>
</dbReference>
<dbReference type="OrthoDB" id="5332616at2759"/>
<comment type="catalytic activity">
    <reaction evidence="9">
        <text>a long chain fatty alcohol + a 1-acylglycerone 3-phosphate = a 1-O-alkylglycerone 3-phosphate + a long-chain fatty acid + H(+)</text>
        <dbReference type="Rhea" id="RHEA:36171"/>
        <dbReference type="ChEBI" id="CHEBI:15378"/>
        <dbReference type="ChEBI" id="CHEBI:17135"/>
        <dbReference type="ChEBI" id="CHEBI:57534"/>
        <dbReference type="ChEBI" id="CHEBI:57560"/>
        <dbReference type="ChEBI" id="CHEBI:73315"/>
        <dbReference type="EC" id="2.5.1.26"/>
    </reaction>
</comment>
<evidence type="ECO:0000256" key="7">
    <source>
        <dbReference type="PIRSR" id="PIRSR625650-3"/>
    </source>
</evidence>
<dbReference type="InterPro" id="IPR036318">
    <property type="entry name" value="FAD-bd_PCMH-like_sf"/>
</dbReference>
<dbReference type="InterPro" id="IPR004113">
    <property type="entry name" value="FAD-bd_oxidored_4_C"/>
</dbReference>
<keyword evidence="9" id="KW-0443">Lipid metabolism</keyword>
<dbReference type="Gene3D" id="3.30.465.10">
    <property type="match status" value="1"/>
</dbReference>
<name>A0A812JIE5_SYMPI</name>